<evidence type="ECO:0000313" key="5">
    <source>
        <dbReference type="Proteomes" id="UP000197334"/>
    </source>
</evidence>
<dbReference type="AlphaFoldDB" id="A0A246RZ18"/>
<dbReference type="InterPro" id="IPR036291">
    <property type="entry name" value="NAD(P)-bd_dom_sf"/>
</dbReference>
<dbReference type="InterPro" id="IPR006140">
    <property type="entry name" value="D-isomer_DH_NAD-bd"/>
</dbReference>
<dbReference type="PANTHER" id="PTHR43333">
    <property type="entry name" value="2-HACID_DH_C DOMAIN-CONTAINING PROTEIN"/>
    <property type="match status" value="1"/>
</dbReference>
<accession>A0A246RZ18</accession>
<evidence type="ECO:0000313" key="4">
    <source>
        <dbReference type="EMBL" id="OWV29412.1"/>
    </source>
</evidence>
<dbReference type="GO" id="GO:0051287">
    <property type="term" value="F:NAD binding"/>
    <property type="evidence" value="ECO:0007669"/>
    <property type="project" value="InterPro"/>
</dbReference>
<keyword evidence="2" id="KW-0520">NAD</keyword>
<gene>
    <name evidence="4" type="ORF">JI62_12335</name>
</gene>
<dbReference type="RefSeq" id="WP_240513231.1">
    <property type="nucleotide sequence ID" value="NZ_JPUA01000033.1"/>
</dbReference>
<reference evidence="4 5" key="1">
    <citation type="submission" date="2014-08" db="EMBL/GenBank/DDBJ databases">
        <title>Draft genome sequence of a novel L-asparaginase producing marine bacterium, Halomonas campaniensis.</title>
        <authorList>
            <person name="Sundarakrishnan B."/>
            <person name="Moushumi Priya A."/>
            <person name="Raman G."/>
            <person name="Sakthivel N."/>
            <person name="Park S."/>
            <person name="Jayachandran S."/>
        </authorList>
    </citation>
    <scope>NUCLEOTIDE SEQUENCE [LARGE SCALE GENOMIC DNA]</scope>
    <source>
        <strain evidence="4 5">SK03</strain>
    </source>
</reference>
<evidence type="ECO:0000256" key="1">
    <source>
        <dbReference type="ARBA" id="ARBA00023002"/>
    </source>
</evidence>
<dbReference type="PANTHER" id="PTHR43333:SF1">
    <property type="entry name" value="D-ISOMER SPECIFIC 2-HYDROXYACID DEHYDROGENASE NAD-BINDING DOMAIN-CONTAINING PROTEIN"/>
    <property type="match status" value="1"/>
</dbReference>
<dbReference type="GO" id="GO:0016491">
    <property type="term" value="F:oxidoreductase activity"/>
    <property type="evidence" value="ECO:0007669"/>
    <property type="project" value="UniProtKB-KW"/>
</dbReference>
<protein>
    <recommendedName>
        <fullName evidence="3">D-isomer specific 2-hydroxyacid dehydrogenase NAD-binding domain-containing protein</fullName>
    </recommendedName>
</protein>
<name>A0A246RZ18_9GAMM</name>
<dbReference type="Proteomes" id="UP000197334">
    <property type="component" value="Unassembled WGS sequence"/>
</dbReference>
<proteinExistence type="predicted"/>
<dbReference type="EMBL" id="JPUA01000033">
    <property type="protein sequence ID" value="OWV29412.1"/>
    <property type="molecule type" value="Genomic_DNA"/>
</dbReference>
<keyword evidence="1" id="KW-0560">Oxidoreductase</keyword>
<comment type="caution">
    <text evidence="4">The sequence shown here is derived from an EMBL/GenBank/DDBJ whole genome shotgun (WGS) entry which is preliminary data.</text>
</comment>
<dbReference type="SUPFAM" id="SSF51735">
    <property type="entry name" value="NAD(P)-binding Rossmann-fold domains"/>
    <property type="match status" value="1"/>
</dbReference>
<sequence length="82" mass="9286">MVEHDLTQALDDGRLSAAVLDMLSEEPPADNHPFWQDERILLTPHVAAMTQPDSAFPVLLDNLRRYQRGEPMIGRVEPQCGY</sequence>
<dbReference type="Pfam" id="PF02826">
    <property type="entry name" value="2-Hacid_dh_C"/>
    <property type="match status" value="1"/>
</dbReference>
<organism evidence="4 5">
    <name type="scientific">Halomonas campaniensis</name>
    <dbReference type="NCBI Taxonomy" id="213554"/>
    <lineage>
        <taxon>Bacteria</taxon>
        <taxon>Pseudomonadati</taxon>
        <taxon>Pseudomonadota</taxon>
        <taxon>Gammaproteobacteria</taxon>
        <taxon>Oceanospirillales</taxon>
        <taxon>Halomonadaceae</taxon>
        <taxon>Halomonas</taxon>
    </lineage>
</organism>
<evidence type="ECO:0000256" key="2">
    <source>
        <dbReference type="ARBA" id="ARBA00023027"/>
    </source>
</evidence>
<dbReference type="Gene3D" id="3.40.50.720">
    <property type="entry name" value="NAD(P)-binding Rossmann-like Domain"/>
    <property type="match status" value="2"/>
</dbReference>
<evidence type="ECO:0000259" key="3">
    <source>
        <dbReference type="Pfam" id="PF02826"/>
    </source>
</evidence>
<keyword evidence="5" id="KW-1185">Reference proteome</keyword>
<feature type="domain" description="D-isomer specific 2-hydroxyacid dehydrogenase NAD-binding" evidence="3">
    <location>
        <begin position="2"/>
        <end position="47"/>
    </location>
</feature>